<comment type="caution">
    <text evidence="2">The sequence shown here is derived from an EMBL/GenBank/DDBJ whole genome shotgun (WGS) entry which is preliminary data.</text>
</comment>
<reference evidence="2" key="1">
    <citation type="submission" date="2020-06" db="EMBL/GenBank/DDBJ databases">
        <authorList>
            <person name="Li T."/>
            <person name="Hu X."/>
            <person name="Zhang T."/>
            <person name="Song X."/>
            <person name="Zhang H."/>
            <person name="Dai N."/>
            <person name="Sheng W."/>
            <person name="Hou X."/>
            <person name="Wei L."/>
        </authorList>
    </citation>
    <scope>NUCLEOTIDE SEQUENCE</scope>
    <source>
        <strain evidence="2">KEN1</strain>
        <tissue evidence="2">Leaf</tissue>
    </source>
</reference>
<name>A0AAW2XQN7_9LAMI</name>
<sequence length="58" mass="6304">MGNGRLRPQEAKGRGAGWWMRKNDDVEPAAANTLSSPVTSLGEGNGNGKMVRQLEIYM</sequence>
<dbReference type="AlphaFoldDB" id="A0AAW2XQN7"/>
<reference evidence="2" key="2">
    <citation type="journal article" date="2024" name="Plant">
        <title>Genomic evolution and insights into agronomic trait innovations of Sesamum species.</title>
        <authorList>
            <person name="Miao H."/>
            <person name="Wang L."/>
            <person name="Qu L."/>
            <person name="Liu H."/>
            <person name="Sun Y."/>
            <person name="Le M."/>
            <person name="Wang Q."/>
            <person name="Wei S."/>
            <person name="Zheng Y."/>
            <person name="Lin W."/>
            <person name="Duan Y."/>
            <person name="Cao H."/>
            <person name="Xiong S."/>
            <person name="Wang X."/>
            <person name="Wei L."/>
            <person name="Li C."/>
            <person name="Ma Q."/>
            <person name="Ju M."/>
            <person name="Zhao R."/>
            <person name="Li G."/>
            <person name="Mu C."/>
            <person name="Tian Q."/>
            <person name="Mei H."/>
            <person name="Zhang T."/>
            <person name="Gao T."/>
            <person name="Zhang H."/>
        </authorList>
    </citation>
    <scope>NUCLEOTIDE SEQUENCE</scope>
    <source>
        <strain evidence="2">KEN1</strain>
    </source>
</reference>
<gene>
    <name evidence="2" type="ORF">Slati_0932500</name>
</gene>
<dbReference type="EMBL" id="JACGWN010000003">
    <property type="protein sequence ID" value="KAL0455933.1"/>
    <property type="molecule type" value="Genomic_DNA"/>
</dbReference>
<feature type="region of interest" description="Disordered" evidence="1">
    <location>
        <begin position="1"/>
        <end position="24"/>
    </location>
</feature>
<protein>
    <submittedName>
        <fullName evidence="2">Uncharacterized protein</fullName>
    </submittedName>
</protein>
<organism evidence="2">
    <name type="scientific">Sesamum latifolium</name>
    <dbReference type="NCBI Taxonomy" id="2727402"/>
    <lineage>
        <taxon>Eukaryota</taxon>
        <taxon>Viridiplantae</taxon>
        <taxon>Streptophyta</taxon>
        <taxon>Embryophyta</taxon>
        <taxon>Tracheophyta</taxon>
        <taxon>Spermatophyta</taxon>
        <taxon>Magnoliopsida</taxon>
        <taxon>eudicotyledons</taxon>
        <taxon>Gunneridae</taxon>
        <taxon>Pentapetalae</taxon>
        <taxon>asterids</taxon>
        <taxon>lamiids</taxon>
        <taxon>Lamiales</taxon>
        <taxon>Pedaliaceae</taxon>
        <taxon>Sesamum</taxon>
    </lineage>
</organism>
<accession>A0AAW2XQN7</accession>
<evidence type="ECO:0000313" key="2">
    <source>
        <dbReference type="EMBL" id="KAL0455933.1"/>
    </source>
</evidence>
<evidence type="ECO:0000256" key="1">
    <source>
        <dbReference type="SAM" id="MobiDB-lite"/>
    </source>
</evidence>
<proteinExistence type="predicted"/>